<dbReference type="GO" id="GO:0005929">
    <property type="term" value="C:cilium"/>
    <property type="evidence" value="ECO:0007669"/>
    <property type="project" value="TreeGrafter"/>
</dbReference>
<dbReference type="Pfam" id="PF21038">
    <property type="entry name" value="CEP104_N"/>
    <property type="match status" value="1"/>
</dbReference>
<dbReference type="EMBL" id="JAHDYR010000014">
    <property type="protein sequence ID" value="KAG9394560.1"/>
    <property type="molecule type" value="Genomic_DNA"/>
</dbReference>
<evidence type="ECO:0000313" key="4">
    <source>
        <dbReference type="EMBL" id="KAG9394560.1"/>
    </source>
</evidence>
<dbReference type="InterPro" id="IPR052607">
    <property type="entry name" value="CEP104-like"/>
</dbReference>
<keyword evidence="4" id="KW-0966">Cell projection</keyword>
<keyword evidence="4" id="KW-0969">Cilium</keyword>
<feature type="compositionally biased region" description="Basic and acidic residues" evidence="1">
    <location>
        <begin position="315"/>
        <end position="340"/>
    </location>
</feature>
<dbReference type="InterPro" id="IPR016024">
    <property type="entry name" value="ARM-type_fold"/>
</dbReference>
<dbReference type="Pfam" id="PF21040">
    <property type="entry name" value="CEP104-like_TOG"/>
    <property type="match status" value="1"/>
</dbReference>
<evidence type="ECO:0000256" key="1">
    <source>
        <dbReference type="SAM" id="MobiDB-lite"/>
    </source>
</evidence>
<feature type="domain" description="Centrosomal protein CEP104 N-terminal" evidence="2">
    <location>
        <begin position="8"/>
        <end position="113"/>
    </location>
</feature>
<dbReference type="Pfam" id="PF21039">
    <property type="entry name" value="CEP104_ZnF"/>
    <property type="match status" value="1"/>
</dbReference>
<feature type="domain" description="Centrosomal protein CEP104 Zn finger" evidence="3">
    <location>
        <begin position="669"/>
        <end position="777"/>
    </location>
</feature>
<dbReference type="SUPFAM" id="SSF48371">
    <property type="entry name" value="ARM repeat"/>
    <property type="match status" value="1"/>
</dbReference>
<keyword evidence="4" id="KW-0282">Flagellum</keyword>
<dbReference type="InterPro" id="IPR011989">
    <property type="entry name" value="ARM-like"/>
</dbReference>
<comment type="caution">
    <text evidence="4">The sequence shown here is derived from an EMBL/GenBank/DDBJ whole genome shotgun (WGS) entry which is preliminary data.</text>
</comment>
<dbReference type="PANTHER" id="PTHR13371">
    <property type="entry name" value="GLYCINE-, GLUTAMATE-, THIENYLCYCLOHEXYLPIPERIDINE-BINDING PROTEIN"/>
    <property type="match status" value="1"/>
</dbReference>
<feature type="region of interest" description="Disordered" evidence="1">
    <location>
        <begin position="243"/>
        <end position="381"/>
    </location>
</feature>
<dbReference type="Gene3D" id="1.25.10.10">
    <property type="entry name" value="Leucine-rich Repeat Variant"/>
    <property type="match status" value="1"/>
</dbReference>
<dbReference type="OrthoDB" id="66599at2759"/>
<dbReference type="PANTHER" id="PTHR13371:SF0">
    <property type="entry name" value="CENTROSOMAL PROTEIN OF 104 KDA"/>
    <property type="match status" value="1"/>
</dbReference>
<accession>A0A8J6AYH2</accession>
<proteinExistence type="predicted"/>
<evidence type="ECO:0000259" key="3">
    <source>
        <dbReference type="Pfam" id="PF21039"/>
    </source>
</evidence>
<dbReference type="Proteomes" id="UP000717585">
    <property type="component" value="Unassembled WGS sequence"/>
</dbReference>
<feature type="compositionally biased region" description="Basic and acidic residues" evidence="1">
    <location>
        <begin position="292"/>
        <end position="302"/>
    </location>
</feature>
<sequence>MNIRIGHGPCMLKSFTILSHNFMISSSIDIFVGCEREPNSDLDSIRFNRLGSVRMLTNQQSGYRHAPRKTLSIQKAVRVSHVRFVFHEPHPISPSASDIANTFNQVGVLGLEFKGERGASPPRPTRVPDEVRAMQQAPRPQSVSVKLQQDELGMRAKMSLMVKRLQVKKQQAVEEEDYMAAEALKQIITRITGYENSVLDLYERKRLAVQNEDYAAAARTKAELDQITAFLSMPEDELIKALGPRQQAPVEQAPVRQPQLQPREQPRAQPQSQHQPQFDDERPINPMPTQPAREEREAERIRSPSPPSRAASRMADNRDVLPNEGSPERPGRQHITERPPMRARPQSRALQGRTDGRYSGMPETEEQDKEVAGESALGDDERAVTPIRRHLLEDADAMIAVFGEQAVASLTSSKSATRIDGCGRVLNTLLAGTANVNAVSKDGLLKVILAIVQMIVNDNSLGVSSKADIVLQAGLPLTEPHADGAALSTRLLDLLVGKCTSRQAKTVATATHCLELIAQSFGAKEVVRALTRFKSTDAVAMTHAMAALAQLCHAVGLSSKDKMGVDPADIKAAVVAGLKASSTQLRAAAIDVLSLVAPTPGGEEYVTSAVGGITSKLVLTAIMAKLNATPGVDVVYEVIARAGDGKSFQLVPTAPADQAEDTDAGDTVSCQFCGWEGSGGQTELYSHLMDACPLCCRCPVCQKIVEIPCLNDHLATECTENVGPSGDGSDAPYQQCPKCQQIHALEGIEEHIEGCATELKEHEFACPLCLAVMDEEQIYDHYLRSPTCAKNPRRPD</sequence>
<dbReference type="InterPro" id="IPR048738">
    <property type="entry name" value="CEP104_Znf"/>
</dbReference>
<dbReference type="InterPro" id="IPR048739">
    <property type="entry name" value="CEP104_N"/>
</dbReference>
<keyword evidence="5" id="KW-1185">Reference proteome</keyword>
<protein>
    <submittedName>
        <fullName evidence="4">Flagellar associated protein</fullName>
    </submittedName>
</protein>
<dbReference type="AlphaFoldDB" id="A0A8J6AYH2"/>
<evidence type="ECO:0000259" key="2">
    <source>
        <dbReference type="Pfam" id="PF21038"/>
    </source>
</evidence>
<name>A0A8J6AYH2_9EUKA</name>
<feature type="compositionally biased region" description="Low complexity" evidence="1">
    <location>
        <begin position="254"/>
        <end position="273"/>
    </location>
</feature>
<gene>
    <name evidence="4" type="ORF">J8273_3808</name>
</gene>
<reference evidence="4" key="1">
    <citation type="submission" date="2021-05" db="EMBL/GenBank/DDBJ databases">
        <title>A free-living protist that lacks canonical eukaryotic 1 DNA replication and segregation systems.</title>
        <authorList>
            <person name="Salas-Leiva D.E."/>
            <person name="Tromer E.C."/>
            <person name="Curtis B.A."/>
            <person name="Jerlstrom-Hultqvist J."/>
            <person name="Kolisko M."/>
            <person name="Yi Z."/>
            <person name="Salas-Leiva J.S."/>
            <person name="Gallot-Lavallee L."/>
            <person name="Kops G.J.P.L."/>
            <person name="Archibald J.M."/>
            <person name="Simpson A.G.B."/>
            <person name="Roger A.J."/>
        </authorList>
    </citation>
    <scope>NUCLEOTIDE SEQUENCE</scope>
    <source>
        <strain evidence="4">BICM</strain>
    </source>
</reference>
<evidence type="ECO:0000313" key="5">
    <source>
        <dbReference type="Proteomes" id="UP000717585"/>
    </source>
</evidence>
<organism evidence="4 5">
    <name type="scientific">Carpediemonas membranifera</name>
    <dbReference type="NCBI Taxonomy" id="201153"/>
    <lineage>
        <taxon>Eukaryota</taxon>
        <taxon>Metamonada</taxon>
        <taxon>Carpediemonas-like organisms</taxon>
        <taxon>Carpediemonas</taxon>
    </lineage>
</organism>